<reference evidence="5" key="1">
    <citation type="submission" date="2022-04" db="EMBL/GenBank/DDBJ databases">
        <title>Human microbiome associated bacterial genomes.</title>
        <authorList>
            <person name="Sandstrom S."/>
            <person name="Salamzade R."/>
            <person name="Kalan L.R."/>
        </authorList>
    </citation>
    <scope>NUCLEOTIDE SEQUENCE</scope>
    <source>
        <strain evidence="5">P3-SID1762</strain>
    </source>
</reference>
<dbReference type="GO" id="GO:0009036">
    <property type="term" value="F:type II site-specific deoxyribonuclease activity"/>
    <property type="evidence" value="ECO:0007669"/>
    <property type="project" value="InterPro"/>
</dbReference>
<comment type="caution">
    <text evidence="5">The sequence shown here is derived from an EMBL/GenBank/DDBJ whole genome shotgun (WGS) entry which is preliminary data.</text>
</comment>
<keyword evidence="2 5" id="KW-0255">Endonuclease</keyword>
<evidence type="ECO:0000259" key="4">
    <source>
        <dbReference type="Pfam" id="PF09126"/>
    </source>
</evidence>
<evidence type="ECO:0000256" key="1">
    <source>
        <dbReference type="ARBA" id="ARBA00022722"/>
    </source>
</evidence>
<sequence length="316" mass="34932">MPREFEPPLSAAVGADLDLDRVVVELKRLDPDGDRTGQVLRDTYDQLYDGARTQRYRWDQLMKTEKTHFGTLIEINLQREFEFVDGDKLDFKIAAREIDAKYSQTEGGWMLPPEGVGELCLLLTASDQTSRFSIGVVRALDVHLNKGMNRDGKRTLSSQGRSSIVWVHRDASLPPNTLLHMPESDVAAIFSAGKATSRIKELFRRTIGQIVSRSAVATVAAQLDITRRVRGGSGGARAPLAEEGIVVLGGAFDWQRSAARHLGLPEPRRTEYVAGYVAPAPPDWIGPSALGPTGLRLRPSTLADRRPFDPAWYARS</sequence>
<evidence type="ECO:0000256" key="3">
    <source>
        <dbReference type="ARBA" id="ARBA00022801"/>
    </source>
</evidence>
<dbReference type="InterPro" id="IPR036388">
    <property type="entry name" value="WH-like_DNA-bd_sf"/>
</dbReference>
<dbReference type="AlphaFoldDB" id="A0AAW5QEI0"/>
<dbReference type="InterPro" id="IPR011335">
    <property type="entry name" value="Restrct_endonuc-II-like"/>
</dbReference>
<evidence type="ECO:0000313" key="5">
    <source>
        <dbReference type="EMBL" id="MCT2119374.1"/>
    </source>
</evidence>
<dbReference type="Proteomes" id="UP001206890">
    <property type="component" value="Unassembled WGS sequence"/>
</dbReference>
<feature type="domain" description="Type II restriction enzyme NaeI" evidence="4">
    <location>
        <begin position="20"/>
        <end position="288"/>
    </location>
</feature>
<dbReference type="GO" id="GO:0009307">
    <property type="term" value="P:DNA restriction-modification system"/>
    <property type="evidence" value="ECO:0007669"/>
    <property type="project" value="InterPro"/>
</dbReference>
<accession>A0AAW5QEI0</accession>
<dbReference type="RefSeq" id="WP_168169039.1">
    <property type="nucleotide sequence ID" value="NZ_JALXRO010000154.1"/>
</dbReference>
<evidence type="ECO:0000256" key="2">
    <source>
        <dbReference type="ARBA" id="ARBA00022759"/>
    </source>
</evidence>
<proteinExistence type="predicted"/>
<keyword evidence="3" id="KW-0378">Hydrolase</keyword>
<dbReference type="Pfam" id="PF09126">
    <property type="entry name" value="NaeI"/>
    <property type="match status" value="1"/>
</dbReference>
<evidence type="ECO:0000313" key="6">
    <source>
        <dbReference type="Proteomes" id="UP001206890"/>
    </source>
</evidence>
<dbReference type="EMBL" id="JALXTC010000153">
    <property type="protein sequence ID" value="MCT2119374.1"/>
    <property type="molecule type" value="Genomic_DNA"/>
</dbReference>
<organism evidence="5 6">
    <name type="scientific">Dietzia cinnamea</name>
    <dbReference type="NCBI Taxonomy" id="321318"/>
    <lineage>
        <taxon>Bacteria</taxon>
        <taxon>Bacillati</taxon>
        <taxon>Actinomycetota</taxon>
        <taxon>Actinomycetes</taxon>
        <taxon>Mycobacteriales</taxon>
        <taxon>Dietziaceae</taxon>
        <taxon>Dietzia</taxon>
    </lineage>
</organism>
<dbReference type="Gene3D" id="3.40.600.10">
    <property type="entry name" value="DNA mismatch repair MutH/Restriction endonuclease, type II"/>
    <property type="match status" value="1"/>
</dbReference>
<protein>
    <submittedName>
        <fullName evidence="5">Restriction endonuclease</fullName>
    </submittedName>
</protein>
<keyword evidence="1" id="KW-0540">Nuclease</keyword>
<dbReference type="InterPro" id="IPR037057">
    <property type="entry name" value="DNA_rep_MutH/T2_RE_sf"/>
</dbReference>
<dbReference type="GO" id="GO:0003677">
    <property type="term" value="F:DNA binding"/>
    <property type="evidence" value="ECO:0007669"/>
    <property type="project" value="InterPro"/>
</dbReference>
<dbReference type="SUPFAM" id="SSF52980">
    <property type="entry name" value="Restriction endonuclease-like"/>
    <property type="match status" value="1"/>
</dbReference>
<name>A0AAW5QEI0_9ACTN</name>
<dbReference type="InterPro" id="IPR015210">
    <property type="entry name" value="NaeI"/>
</dbReference>
<dbReference type="CDD" id="cd22338">
    <property type="entry name" value="NaeI-like"/>
    <property type="match status" value="1"/>
</dbReference>
<gene>
    <name evidence="5" type="ORF">M3D93_16735</name>
</gene>
<dbReference type="Gene3D" id="1.10.10.10">
    <property type="entry name" value="Winged helix-like DNA-binding domain superfamily/Winged helix DNA-binding domain"/>
    <property type="match status" value="1"/>
</dbReference>